<keyword evidence="2" id="KW-1185">Reference proteome</keyword>
<sequence>MSGYDAVVVLRARARQVAHEQAELYADMVEVAERVRREVVGLPGVWDSDVPKFAAAEVAAAL</sequence>
<evidence type="ECO:0000313" key="2">
    <source>
        <dbReference type="Proteomes" id="UP000251891"/>
    </source>
</evidence>
<organism evidence="1 2">
    <name type="scientific">Actinomadura craniellae</name>
    <dbReference type="NCBI Taxonomy" id="2231787"/>
    <lineage>
        <taxon>Bacteria</taxon>
        <taxon>Bacillati</taxon>
        <taxon>Actinomycetota</taxon>
        <taxon>Actinomycetes</taxon>
        <taxon>Streptosporangiales</taxon>
        <taxon>Thermomonosporaceae</taxon>
        <taxon>Actinomadura</taxon>
    </lineage>
</organism>
<proteinExistence type="predicted"/>
<accession>A0A365H0H1</accession>
<reference evidence="1 2" key="1">
    <citation type="submission" date="2018-06" db="EMBL/GenBank/DDBJ databases">
        <title>Actinomadura craniellae sp. nov. isolated from marine sponge Craniella sp.</title>
        <authorList>
            <person name="Li L."/>
            <person name="Xu Q.H."/>
            <person name="Lin H.W."/>
            <person name="Lu Y.H."/>
        </authorList>
    </citation>
    <scope>NUCLEOTIDE SEQUENCE [LARGE SCALE GENOMIC DNA]</scope>
    <source>
        <strain evidence="1 2">LHW63021</strain>
    </source>
</reference>
<dbReference type="EMBL" id="QLYX01000013">
    <property type="protein sequence ID" value="RAY12536.1"/>
    <property type="molecule type" value="Genomic_DNA"/>
</dbReference>
<dbReference type="AlphaFoldDB" id="A0A365H0H1"/>
<gene>
    <name evidence="1" type="ORF">DPM19_25765</name>
</gene>
<dbReference type="Proteomes" id="UP000251891">
    <property type="component" value="Unassembled WGS sequence"/>
</dbReference>
<name>A0A365H0H1_9ACTN</name>
<protein>
    <submittedName>
        <fullName evidence="1">Uncharacterized protein</fullName>
    </submittedName>
</protein>
<comment type="caution">
    <text evidence="1">The sequence shown here is derived from an EMBL/GenBank/DDBJ whole genome shotgun (WGS) entry which is preliminary data.</text>
</comment>
<evidence type="ECO:0000313" key="1">
    <source>
        <dbReference type="EMBL" id="RAY12536.1"/>
    </source>
</evidence>